<dbReference type="CDD" id="cd04301">
    <property type="entry name" value="NAT_SF"/>
    <property type="match status" value="1"/>
</dbReference>
<name>A0A285CGX0_9BACI</name>
<dbReference type="EMBL" id="OAOP01000001">
    <property type="protein sequence ID" value="SNX66760.1"/>
    <property type="molecule type" value="Genomic_DNA"/>
</dbReference>
<dbReference type="OrthoDB" id="511027at2"/>
<keyword evidence="3" id="KW-1185">Reference proteome</keyword>
<keyword evidence="2" id="KW-0808">Transferase</keyword>
<dbReference type="InterPro" id="IPR016181">
    <property type="entry name" value="Acyl_CoA_acyltransferase"/>
</dbReference>
<accession>A0A285CGX0</accession>
<organism evidence="2 3">
    <name type="scientific">Bacillus oleivorans</name>
    <dbReference type="NCBI Taxonomy" id="1448271"/>
    <lineage>
        <taxon>Bacteria</taxon>
        <taxon>Bacillati</taxon>
        <taxon>Bacillota</taxon>
        <taxon>Bacilli</taxon>
        <taxon>Bacillales</taxon>
        <taxon>Bacillaceae</taxon>
        <taxon>Bacillus</taxon>
    </lineage>
</organism>
<sequence>MNLYNIIKNKKEYWLVDQVKCKDIPAIQYKQQFIEVLDEWYRDGGGFLSVLMDESHENWLFDMGLQKVSSIVEYTRNLDDLSELDPHIKGHSLSDGGMNDHDYGQLYELCRKGSANRNKQQPIEQVMNSLKSELGPTWRNHCYYFTKDDALIGIAIPHIEMETKDEGRLFYFGVVPHIRGKGIGTIIHRHALVLLKQFKATYYVGSTDIHNQNMIQIFQRNGCQLRDRKGIYRIES</sequence>
<dbReference type="PROSITE" id="PS51186">
    <property type="entry name" value="GNAT"/>
    <property type="match status" value="1"/>
</dbReference>
<evidence type="ECO:0000259" key="1">
    <source>
        <dbReference type="PROSITE" id="PS51186"/>
    </source>
</evidence>
<dbReference type="GO" id="GO:0016747">
    <property type="term" value="F:acyltransferase activity, transferring groups other than amino-acyl groups"/>
    <property type="evidence" value="ECO:0007669"/>
    <property type="project" value="InterPro"/>
</dbReference>
<evidence type="ECO:0000313" key="3">
    <source>
        <dbReference type="Proteomes" id="UP000219546"/>
    </source>
</evidence>
<dbReference type="InterPro" id="IPR000182">
    <property type="entry name" value="GNAT_dom"/>
</dbReference>
<dbReference type="RefSeq" id="WP_097156614.1">
    <property type="nucleotide sequence ID" value="NZ_JBEPMQ010000016.1"/>
</dbReference>
<dbReference type="AlphaFoldDB" id="A0A285CGX0"/>
<gene>
    <name evidence="2" type="ORF">SAMN05877753_10171</name>
</gene>
<proteinExistence type="predicted"/>
<reference evidence="2 3" key="1">
    <citation type="submission" date="2017-08" db="EMBL/GenBank/DDBJ databases">
        <authorList>
            <person name="de Groot N.N."/>
        </authorList>
    </citation>
    <scope>NUCLEOTIDE SEQUENCE [LARGE SCALE GENOMIC DNA]</scope>
    <source>
        <strain evidence="2 3">JC228</strain>
    </source>
</reference>
<dbReference type="Pfam" id="PF00583">
    <property type="entry name" value="Acetyltransf_1"/>
    <property type="match status" value="1"/>
</dbReference>
<dbReference type="Gene3D" id="3.40.630.30">
    <property type="match status" value="1"/>
</dbReference>
<dbReference type="Proteomes" id="UP000219546">
    <property type="component" value="Unassembled WGS sequence"/>
</dbReference>
<evidence type="ECO:0000313" key="2">
    <source>
        <dbReference type="EMBL" id="SNX66760.1"/>
    </source>
</evidence>
<protein>
    <submittedName>
        <fullName evidence="2">Acetyltransferase (GNAT) family protein</fullName>
    </submittedName>
</protein>
<dbReference type="SUPFAM" id="SSF55729">
    <property type="entry name" value="Acyl-CoA N-acyltransferases (Nat)"/>
    <property type="match status" value="1"/>
</dbReference>
<feature type="domain" description="N-acetyltransferase" evidence="1">
    <location>
        <begin position="88"/>
        <end position="236"/>
    </location>
</feature>